<evidence type="ECO:0000256" key="5">
    <source>
        <dbReference type="ARBA" id="ARBA00022989"/>
    </source>
</evidence>
<evidence type="ECO:0000256" key="8">
    <source>
        <dbReference type="ARBA" id="ARBA00023136"/>
    </source>
</evidence>
<keyword evidence="6" id="KW-0560">Oxidoreductase</keyword>
<feature type="transmembrane region" description="Helical" evidence="9">
    <location>
        <begin position="117"/>
        <end position="135"/>
    </location>
</feature>
<gene>
    <name evidence="11" type="ORF">CVLEPA_LOCUS13060</name>
</gene>
<evidence type="ECO:0000256" key="1">
    <source>
        <dbReference type="ARBA" id="ARBA00001962"/>
    </source>
</evidence>
<feature type="transmembrane region" description="Helical" evidence="9">
    <location>
        <begin position="147"/>
        <end position="171"/>
    </location>
</feature>
<dbReference type="Proteomes" id="UP001642483">
    <property type="component" value="Unassembled WGS sequence"/>
</dbReference>
<accession>A0ABP0FVG3</accession>
<dbReference type="PANTHER" id="PTHR21624:SF1">
    <property type="entry name" value="ALKYLGLYCEROL MONOOXYGENASE"/>
    <property type="match status" value="1"/>
</dbReference>
<evidence type="ECO:0000256" key="4">
    <source>
        <dbReference type="ARBA" id="ARBA00022824"/>
    </source>
</evidence>
<evidence type="ECO:0000313" key="12">
    <source>
        <dbReference type="Proteomes" id="UP001642483"/>
    </source>
</evidence>
<dbReference type="PANTHER" id="PTHR21624">
    <property type="entry name" value="STEROL DESATURASE-RELATED PROTEIN"/>
    <property type="match status" value="1"/>
</dbReference>
<organism evidence="11 12">
    <name type="scientific">Clavelina lepadiformis</name>
    <name type="common">Light-bulb sea squirt</name>
    <name type="synonym">Ascidia lepadiformis</name>
    <dbReference type="NCBI Taxonomy" id="159417"/>
    <lineage>
        <taxon>Eukaryota</taxon>
        <taxon>Metazoa</taxon>
        <taxon>Chordata</taxon>
        <taxon>Tunicata</taxon>
        <taxon>Ascidiacea</taxon>
        <taxon>Aplousobranchia</taxon>
        <taxon>Clavelinidae</taxon>
        <taxon>Clavelina</taxon>
    </lineage>
</organism>
<keyword evidence="7" id="KW-0408">Iron</keyword>
<reference evidence="11 12" key="1">
    <citation type="submission" date="2024-02" db="EMBL/GenBank/DDBJ databases">
        <authorList>
            <person name="Daric V."/>
            <person name="Darras S."/>
        </authorList>
    </citation>
    <scope>NUCLEOTIDE SEQUENCE [LARGE SCALE GENOMIC DNA]</scope>
</reference>
<dbReference type="Pfam" id="PF24858">
    <property type="entry name" value="AGMP_C"/>
    <property type="match status" value="1"/>
</dbReference>
<keyword evidence="12" id="KW-1185">Reference proteome</keyword>
<dbReference type="InterPro" id="IPR056853">
    <property type="entry name" value="AGMP_C"/>
</dbReference>
<keyword evidence="3 9" id="KW-0812">Transmembrane</keyword>
<evidence type="ECO:0000256" key="9">
    <source>
        <dbReference type="SAM" id="Phobius"/>
    </source>
</evidence>
<comment type="caution">
    <text evidence="11">The sequence shown here is derived from an EMBL/GenBank/DDBJ whole genome shotgun (WGS) entry which is preliminary data.</text>
</comment>
<comment type="subcellular location">
    <subcellularLocation>
        <location evidence="2">Endoplasmic reticulum membrane</location>
        <topology evidence="2">Multi-pass membrane protein</topology>
    </subcellularLocation>
</comment>
<dbReference type="InterPro" id="IPR051689">
    <property type="entry name" value="Sterol_desaturase/TMEM195"/>
</dbReference>
<evidence type="ECO:0000256" key="3">
    <source>
        <dbReference type="ARBA" id="ARBA00022692"/>
    </source>
</evidence>
<name>A0ABP0FVG3_CLALP</name>
<evidence type="ECO:0000259" key="10">
    <source>
        <dbReference type="Pfam" id="PF24858"/>
    </source>
</evidence>
<evidence type="ECO:0000256" key="7">
    <source>
        <dbReference type="ARBA" id="ARBA00023004"/>
    </source>
</evidence>
<keyword evidence="4" id="KW-0256">Endoplasmic reticulum</keyword>
<dbReference type="EMBL" id="CAWYQH010000090">
    <property type="protein sequence ID" value="CAK8682394.1"/>
    <property type="molecule type" value="Genomic_DNA"/>
</dbReference>
<evidence type="ECO:0000256" key="2">
    <source>
        <dbReference type="ARBA" id="ARBA00004477"/>
    </source>
</evidence>
<proteinExistence type="predicted"/>
<keyword evidence="5 9" id="KW-1133">Transmembrane helix</keyword>
<feature type="domain" description="Alkylglycerol monooxygenase C-terminal" evidence="10">
    <location>
        <begin position="66"/>
        <end position="152"/>
    </location>
</feature>
<keyword evidence="8 9" id="KW-0472">Membrane</keyword>
<evidence type="ECO:0000256" key="6">
    <source>
        <dbReference type="ARBA" id="ARBA00023002"/>
    </source>
</evidence>
<protein>
    <recommendedName>
        <fullName evidence="10">Alkylglycerol monooxygenase C-terminal domain-containing protein</fullName>
    </recommendedName>
</protein>
<evidence type="ECO:0000313" key="11">
    <source>
        <dbReference type="EMBL" id="CAK8682394.1"/>
    </source>
</evidence>
<sequence>MQTVNAFRISLNSRKKTLPSLLVSYNEAGTMKTFIVADSIHVRCNNDSRVEKPIIKHDPNVSNWISAYALVHYVGLVPLYDNLMLLRHTLSAPSQALDVTIQMSTAMCMGFLFDKKPYAYISELVRCLLIATFFVTQQTDLEESHELLGVVVQVLQLLYLLSAFIWFLALVMGDRDKGKLD</sequence>
<comment type="cofactor">
    <cofactor evidence="1">
        <name>Fe cation</name>
        <dbReference type="ChEBI" id="CHEBI:24875"/>
    </cofactor>
</comment>